<protein>
    <submittedName>
        <fullName evidence="1">ATP-binding protein</fullName>
    </submittedName>
</protein>
<dbReference type="PANTHER" id="PTHR11669:SF8">
    <property type="entry name" value="DNA POLYMERASE III SUBUNIT DELTA"/>
    <property type="match status" value="1"/>
</dbReference>
<sequence length="399" mass="45187">MKSFVPLSFIFVLTRKFNLQLLIPKVQFTQIIGHQEAKQLLLKSVQQNHVAHAQLFLGQEGSANLALALAYATYINCEDKQPADSCGTCNSCVKMNKLVHPDFNFVMPVTTTKSVTKDALSNKFMNEWREFVLASPYQGLNEWMQHIGAENKQGNISKDESRQLVKLVSLKAFEGSYKIVVIWLPELMHPSAANALLKLLEEPPAQTIFLLVAQSAEKLLATITSRTQIMQVRSFTEQEVINWLQQKYSADETKAAQVAQLAEGSLNAASKLMSEVSSDYFLFFTEWMRHCYSYKFTELVEMSDKFQTLGRENQKNFLLYALNLFRKVMLFGVDASLISFLPPAELDFVQKFSKVITGNNAGQLTEELNQAHYHIERNANPKMVFVDSSIQIAGFLRKG</sequence>
<dbReference type="InterPro" id="IPR027417">
    <property type="entry name" value="P-loop_NTPase"/>
</dbReference>
<comment type="caution">
    <text evidence="1">The sequence shown here is derived from an EMBL/GenBank/DDBJ whole genome shotgun (WGS) entry which is preliminary data.</text>
</comment>
<dbReference type="RefSeq" id="WP_377522075.1">
    <property type="nucleotide sequence ID" value="NZ_JBHTLD010000003.1"/>
</dbReference>
<gene>
    <name evidence="1" type="ORF">ACFQ2O_00685</name>
</gene>
<evidence type="ECO:0000313" key="1">
    <source>
        <dbReference type="EMBL" id="MFD1184700.1"/>
    </source>
</evidence>
<dbReference type="GO" id="GO:0005524">
    <property type="term" value="F:ATP binding"/>
    <property type="evidence" value="ECO:0007669"/>
    <property type="project" value="UniProtKB-KW"/>
</dbReference>
<proteinExistence type="predicted"/>
<dbReference type="InterPro" id="IPR050238">
    <property type="entry name" value="DNA_Rep/Repair_Clamp_Loader"/>
</dbReference>
<name>A0ABW3SMG0_9BACT</name>
<dbReference type="EMBL" id="JBHTLD010000003">
    <property type="protein sequence ID" value="MFD1184700.1"/>
    <property type="molecule type" value="Genomic_DNA"/>
</dbReference>
<dbReference type="Proteomes" id="UP001597094">
    <property type="component" value="Unassembled WGS sequence"/>
</dbReference>
<keyword evidence="1" id="KW-0067">ATP-binding</keyword>
<organism evidence="1 2">
    <name type="scientific">Pontibacter rugosus</name>
    <dbReference type="NCBI Taxonomy" id="1745966"/>
    <lineage>
        <taxon>Bacteria</taxon>
        <taxon>Pseudomonadati</taxon>
        <taxon>Bacteroidota</taxon>
        <taxon>Cytophagia</taxon>
        <taxon>Cytophagales</taxon>
        <taxon>Hymenobacteraceae</taxon>
        <taxon>Pontibacter</taxon>
    </lineage>
</organism>
<dbReference type="SUPFAM" id="SSF52540">
    <property type="entry name" value="P-loop containing nucleoside triphosphate hydrolases"/>
    <property type="match status" value="1"/>
</dbReference>
<keyword evidence="1" id="KW-0547">Nucleotide-binding</keyword>
<keyword evidence="2" id="KW-1185">Reference proteome</keyword>
<dbReference type="PANTHER" id="PTHR11669">
    <property type="entry name" value="REPLICATION FACTOR C / DNA POLYMERASE III GAMMA-TAU SUBUNIT"/>
    <property type="match status" value="1"/>
</dbReference>
<accession>A0ABW3SMG0</accession>
<evidence type="ECO:0000313" key="2">
    <source>
        <dbReference type="Proteomes" id="UP001597094"/>
    </source>
</evidence>
<dbReference type="Gene3D" id="3.40.50.300">
    <property type="entry name" value="P-loop containing nucleotide triphosphate hydrolases"/>
    <property type="match status" value="1"/>
</dbReference>
<reference evidence="2" key="1">
    <citation type="journal article" date="2019" name="Int. J. Syst. Evol. Microbiol.">
        <title>The Global Catalogue of Microorganisms (GCM) 10K type strain sequencing project: providing services to taxonomists for standard genome sequencing and annotation.</title>
        <authorList>
            <consortium name="The Broad Institute Genomics Platform"/>
            <consortium name="The Broad Institute Genome Sequencing Center for Infectious Disease"/>
            <person name="Wu L."/>
            <person name="Ma J."/>
        </authorList>
    </citation>
    <scope>NUCLEOTIDE SEQUENCE [LARGE SCALE GENOMIC DNA]</scope>
    <source>
        <strain evidence="2">JCM 31319</strain>
    </source>
</reference>
<dbReference type="Pfam" id="PF13177">
    <property type="entry name" value="DNA_pol3_delta2"/>
    <property type="match status" value="1"/>
</dbReference>